<keyword evidence="6" id="KW-0963">Cytoplasm</keyword>
<keyword evidence="9" id="KW-0498">Mitosis</keyword>
<dbReference type="AlphaFoldDB" id="A0A8H7V6M7"/>
<evidence type="ECO:0000256" key="19">
    <source>
        <dbReference type="SAM" id="MobiDB-lite"/>
    </source>
</evidence>
<evidence type="ECO:0000256" key="16">
    <source>
        <dbReference type="ARBA" id="ARBA00023328"/>
    </source>
</evidence>
<dbReference type="GO" id="GO:0005874">
    <property type="term" value="C:microtubule"/>
    <property type="evidence" value="ECO:0007669"/>
    <property type="project" value="UniProtKB-KW"/>
</dbReference>
<comment type="similarity">
    <text evidence="4">Belongs to the DASH complex DUO1 family.</text>
</comment>
<keyword evidence="16" id="KW-0137">Centromere</keyword>
<evidence type="ECO:0000256" key="11">
    <source>
        <dbReference type="ARBA" id="ARBA00022838"/>
    </source>
</evidence>
<comment type="subcellular location">
    <subcellularLocation>
        <location evidence="3">Chromosome</location>
        <location evidence="3">Centromere</location>
        <location evidence="3">Kinetochore</location>
    </subcellularLocation>
    <subcellularLocation>
        <location evidence="2">Cytoplasm</location>
        <location evidence="2">Cytoskeleton</location>
        <location evidence="2">Spindle</location>
    </subcellularLocation>
    <subcellularLocation>
        <location evidence="1">Nucleus</location>
    </subcellularLocation>
</comment>
<keyword evidence="13" id="KW-0206">Cytoskeleton</keyword>
<comment type="caution">
    <text evidence="20">The sequence shown here is derived from an EMBL/GenBank/DDBJ whole genome shotgun (WGS) entry which is preliminary data.</text>
</comment>
<dbReference type="EMBL" id="JAEPRC010000176">
    <property type="protein sequence ID" value="KAG2205328.1"/>
    <property type="molecule type" value="Genomic_DNA"/>
</dbReference>
<evidence type="ECO:0000256" key="5">
    <source>
        <dbReference type="ARBA" id="ARBA00022454"/>
    </source>
</evidence>
<dbReference type="PANTHER" id="PTHR28216">
    <property type="entry name" value="DASH COMPLEX SUBUNIT DUO1"/>
    <property type="match status" value="1"/>
</dbReference>
<evidence type="ECO:0000256" key="18">
    <source>
        <dbReference type="ARBA" id="ARBA00044358"/>
    </source>
</evidence>
<evidence type="ECO:0000256" key="17">
    <source>
        <dbReference type="ARBA" id="ARBA00044152"/>
    </source>
</evidence>
<evidence type="ECO:0000256" key="13">
    <source>
        <dbReference type="ARBA" id="ARBA00023212"/>
    </source>
</evidence>
<evidence type="ECO:0000256" key="15">
    <source>
        <dbReference type="ARBA" id="ARBA00023306"/>
    </source>
</evidence>
<feature type="region of interest" description="Disordered" evidence="19">
    <location>
        <begin position="1"/>
        <end position="20"/>
    </location>
</feature>
<dbReference type="GO" id="GO:0042729">
    <property type="term" value="C:DASH complex"/>
    <property type="evidence" value="ECO:0007669"/>
    <property type="project" value="InterPro"/>
</dbReference>
<evidence type="ECO:0000256" key="3">
    <source>
        <dbReference type="ARBA" id="ARBA00004629"/>
    </source>
</evidence>
<keyword evidence="14" id="KW-0539">Nucleus</keyword>
<keyword evidence="21" id="KW-1185">Reference proteome</keyword>
<feature type="compositionally biased region" description="Polar residues" evidence="19">
    <location>
        <begin position="29"/>
        <end position="38"/>
    </location>
</feature>
<dbReference type="Proteomes" id="UP000650833">
    <property type="component" value="Unassembled WGS sequence"/>
</dbReference>
<keyword evidence="12" id="KW-0175">Coiled coil</keyword>
<evidence type="ECO:0000313" key="21">
    <source>
        <dbReference type="Proteomes" id="UP000650833"/>
    </source>
</evidence>
<dbReference type="InterPro" id="IPR013960">
    <property type="entry name" value="DASH_Duo1"/>
</dbReference>
<dbReference type="Pfam" id="PF08651">
    <property type="entry name" value="DASH_Duo1"/>
    <property type="match status" value="1"/>
</dbReference>
<keyword evidence="7" id="KW-0132">Cell division</keyword>
<protein>
    <recommendedName>
        <fullName evidence="17">DASH complex subunit DUO1</fullName>
    </recommendedName>
    <alternativeName>
        <fullName evidence="18">Outer kinetochore protein DUO1</fullName>
    </alternativeName>
</protein>
<keyword evidence="10" id="KW-0159">Chromosome partition</keyword>
<evidence type="ECO:0000256" key="8">
    <source>
        <dbReference type="ARBA" id="ARBA00022701"/>
    </source>
</evidence>
<evidence type="ECO:0000256" key="14">
    <source>
        <dbReference type="ARBA" id="ARBA00023242"/>
    </source>
</evidence>
<name>A0A8H7V6M7_9FUNG</name>
<evidence type="ECO:0000313" key="20">
    <source>
        <dbReference type="EMBL" id="KAG2205328.1"/>
    </source>
</evidence>
<evidence type="ECO:0000256" key="12">
    <source>
        <dbReference type="ARBA" id="ARBA00023054"/>
    </source>
</evidence>
<keyword evidence="15" id="KW-0131">Cell cycle</keyword>
<evidence type="ECO:0000256" key="7">
    <source>
        <dbReference type="ARBA" id="ARBA00022618"/>
    </source>
</evidence>
<dbReference type="OrthoDB" id="5599235at2759"/>
<dbReference type="GO" id="GO:0007059">
    <property type="term" value="P:chromosome segregation"/>
    <property type="evidence" value="ECO:0007669"/>
    <property type="project" value="UniProtKB-KW"/>
</dbReference>
<dbReference type="GO" id="GO:0000278">
    <property type="term" value="P:mitotic cell cycle"/>
    <property type="evidence" value="ECO:0007669"/>
    <property type="project" value="InterPro"/>
</dbReference>
<dbReference type="PANTHER" id="PTHR28216:SF1">
    <property type="entry name" value="DASH COMPLEX SUBUNIT DUO1"/>
    <property type="match status" value="1"/>
</dbReference>
<dbReference type="GO" id="GO:0072686">
    <property type="term" value="C:mitotic spindle"/>
    <property type="evidence" value="ECO:0007669"/>
    <property type="project" value="InterPro"/>
</dbReference>
<sequence>MEDEIEQTEAALKLTPKHRHSILNKSSRRSTFLLQPQKPSEPPIDNPFNSHQVNQQLKSEYESIKSINQALEGVIEDFEEATDKIHLFSENVSQTYKLLNIWAQILEKTQDINSVLEDNNWKLNSRKRPANE</sequence>
<organism evidence="20 21">
    <name type="scientific">Mucor plumbeus</name>
    <dbReference type="NCBI Taxonomy" id="97098"/>
    <lineage>
        <taxon>Eukaryota</taxon>
        <taxon>Fungi</taxon>
        <taxon>Fungi incertae sedis</taxon>
        <taxon>Mucoromycota</taxon>
        <taxon>Mucoromycotina</taxon>
        <taxon>Mucoromycetes</taxon>
        <taxon>Mucorales</taxon>
        <taxon>Mucorineae</taxon>
        <taxon>Mucoraceae</taxon>
        <taxon>Mucor</taxon>
    </lineage>
</organism>
<proteinExistence type="inferred from homology"/>
<reference evidence="20" key="1">
    <citation type="submission" date="2020-12" db="EMBL/GenBank/DDBJ databases">
        <title>Metabolic potential, ecology and presence of endohyphal bacteria is reflected in genomic diversity of Mucoromycotina.</title>
        <authorList>
            <person name="Muszewska A."/>
            <person name="Okrasinska A."/>
            <person name="Steczkiewicz K."/>
            <person name="Drgas O."/>
            <person name="Orlowska M."/>
            <person name="Perlinska-Lenart U."/>
            <person name="Aleksandrzak-Piekarczyk T."/>
            <person name="Szatraj K."/>
            <person name="Zielenkiewicz U."/>
            <person name="Pilsyk S."/>
            <person name="Malc E."/>
            <person name="Mieczkowski P."/>
            <person name="Kruszewska J.S."/>
            <person name="Biernat P."/>
            <person name="Pawlowska J."/>
        </authorList>
    </citation>
    <scope>NUCLEOTIDE SEQUENCE</scope>
    <source>
        <strain evidence="20">CBS 226.32</strain>
    </source>
</reference>
<gene>
    <name evidence="20" type="ORF">INT46_008595</name>
</gene>
<keyword evidence="5" id="KW-0158">Chromosome</keyword>
<evidence type="ECO:0000256" key="10">
    <source>
        <dbReference type="ARBA" id="ARBA00022829"/>
    </source>
</evidence>
<feature type="region of interest" description="Disordered" evidence="19">
    <location>
        <begin position="25"/>
        <end position="50"/>
    </location>
</feature>
<evidence type="ECO:0000256" key="9">
    <source>
        <dbReference type="ARBA" id="ARBA00022776"/>
    </source>
</evidence>
<evidence type="ECO:0000256" key="1">
    <source>
        <dbReference type="ARBA" id="ARBA00004123"/>
    </source>
</evidence>
<keyword evidence="8" id="KW-0493">Microtubule</keyword>
<evidence type="ECO:0000256" key="4">
    <source>
        <dbReference type="ARBA" id="ARBA00005366"/>
    </source>
</evidence>
<keyword evidence="11" id="KW-0995">Kinetochore</keyword>
<dbReference type="GO" id="GO:0051301">
    <property type="term" value="P:cell division"/>
    <property type="evidence" value="ECO:0007669"/>
    <property type="project" value="UniProtKB-KW"/>
</dbReference>
<evidence type="ECO:0000256" key="2">
    <source>
        <dbReference type="ARBA" id="ARBA00004186"/>
    </source>
</evidence>
<accession>A0A8H7V6M7</accession>
<evidence type="ECO:0000256" key="6">
    <source>
        <dbReference type="ARBA" id="ARBA00022490"/>
    </source>
</evidence>